<dbReference type="EC" id="5.1.3.14" evidence="4"/>
<accession>A0A6S7F477</accession>
<keyword evidence="8" id="KW-1185">Reference proteome</keyword>
<proteinExistence type="inferred from homology"/>
<evidence type="ECO:0000313" key="8">
    <source>
        <dbReference type="Proteomes" id="UP000494183"/>
    </source>
</evidence>
<dbReference type="InterPro" id="IPR003331">
    <property type="entry name" value="UDP_GlcNAc_Epimerase_2_dom"/>
</dbReference>
<sequence length="182" mass="20377">MGRQFDFLSADRRLVLITGHRRESFGSGFERICEAIAASADQYPDVDFVYPVHLNPNVRGPVNRLLQGRNNVHLIEPQDYLPFVYLMSRSYLILTDSGGIQEEAPSLGKPVLVMRDTTERPEAVEAGTVRLVGTDVAQIREQLSLLLDDSEEYRRMSFAHNPYGDGTASQQIIAGLRQAKKA</sequence>
<keyword evidence="1 5" id="KW-0413">Isomerase</keyword>
<evidence type="ECO:0000313" key="7">
    <source>
        <dbReference type="EMBL" id="CAB3929630.1"/>
    </source>
</evidence>
<gene>
    <name evidence="7" type="primary">wecB_1</name>
    <name evidence="7" type="ORF">LMG6000_00683</name>
</gene>
<dbReference type="InterPro" id="IPR029767">
    <property type="entry name" value="WecB-like"/>
</dbReference>
<evidence type="ECO:0000259" key="6">
    <source>
        <dbReference type="Pfam" id="PF02350"/>
    </source>
</evidence>
<organism evidence="7 8">
    <name type="scientific">Achromobacter insolitus</name>
    <dbReference type="NCBI Taxonomy" id="217204"/>
    <lineage>
        <taxon>Bacteria</taxon>
        <taxon>Pseudomonadati</taxon>
        <taxon>Pseudomonadota</taxon>
        <taxon>Betaproteobacteria</taxon>
        <taxon>Burkholderiales</taxon>
        <taxon>Alcaligenaceae</taxon>
        <taxon>Achromobacter</taxon>
    </lineage>
</organism>
<dbReference type="PANTHER" id="PTHR43174:SF2">
    <property type="entry name" value="UDP-N-ACETYLGLUCOSAMINE 2-EPIMERASE"/>
    <property type="match status" value="1"/>
</dbReference>
<dbReference type="Gene3D" id="3.40.50.2000">
    <property type="entry name" value="Glycogen Phosphorylase B"/>
    <property type="match status" value="1"/>
</dbReference>
<name>A0A6S7F477_9BURK</name>
<reference evidence="7 8" key="1">
    <citation type="submission" date="2020-04" db="EMBL/GenBank/DDBJ databases">
        <authorList>
            <person name="De Canck E."/>
        </authorList>
    </citation>
    <scope>NUCLEOTIDE SEQUENCE [LARGE SCALE GENOMIC DNA]</scope>
    <source>
        <strain evidence="7 8">LMG 6000</strain>
    </source>
</reference>
<dbReference type="EMBL" id="CADILH010000001">
    <property type="protein sequence ID" value="CAB3929630.1"/>
    <property type="molecule type" value="Genomic_DNA"/>
</dbReference>
<dbReference type="GO" id="GO:0008761">
    <property type="term" value="F:UDP-N-acetylglucosamine 2-epimerase activity"/>
    <property type="evidence" value="ECO:0007669"/>
    <property type="project" value="UniProtKB-EC"/>
</dbReference>
<evidence type="ECO:0000256" key="2">
    <source>
        <dbReference type="ARBA" id="ARBA00036080"/>
    </source>
</evidence>
<feature type="domain" description="UDP-N-acetylglucosamine 2-epimerase" evidence="6">
    <location>
        <begin position="10"/>
        <end position="176"/>
    </location>
</feature>
<dbReference type="NCBIfam" id="TIGR00236">
    <property type="entry name" value="wecB"/>
    <property type="match status" value="1"/>
</dbReference>
<dbReference type="Pfam" id="PF02350">
    <property type="entry name" value="Epimerase_2"/>
    <property type="match status" value="1"/>
</dbReference>
<comment type="similarity">
    <text evidence="3 5">Belongs to the UDP-N-acetylglucosamine 2-epimerase family.</text>
</comment>
<evidence type="ECO:0000256" key="3">
    <source>
        <dbReference type="ARBA" id="ARBA00038209"/>
    </source>
</evidence>
<comment type="catalytic activity">
    <reaction evidence="2">
        <text>UDP-N-acetyl-alpha-D-glucosamine = UDP-N-acetyl-alpha-D-mannosamine</text>
        <dbReference type="Rhea" id="RHEA:17213"/>
        <dbReference type="ChEBI" id="CHEBI:57705"/>
        <dbReference type="ChEBI" id="CHEBI:68623"/>
        <dbReference type="EC" id="5.1.3.14"/>
    </reaction>
</comment>
<evidence type="ECO:0000256" key="4">
    <source>
        <dbReference type="ARBA" id="ARBA00038858"/>
    </source>
</evidence>
<evidence type="ECO:0000256" key="1">
    <source>
        <dbReference type="ARBA" id="ARBA00023235"/>
    </source>
</evidence>
<dbReference type="Proteomes" id="UP000494183">
    <property type="component" value="Unassembled WGS sequence"/>
</dbReference>
<protein>
    <recommendedName>
        <fullName evidence="4">UDP-N-acetylglucosamine 2-epimerase (non-hydrolyzing)</fullName>
        <ecNumber evidence="4">5.1.3.14</ecNumber>
    </recommendedName>
</protein>
<dbReference type="AlphaFoldDB" id="A0A6S7F477"/>
<dbReference type="PANTHER" id="PTHR43174">
    <property type="entry name" value="UDP-N-ACETYLGLUCOSAMINE 2-EPIMERASE"/>
    <property type="match status" value="1"/>
</dbReference>
<evidence type="ECO:0000256" key="5">
    <source>
        <dbReference type="RuleBase" id="RU003513"/>
    </source>
</evidence>
<dbReference type="SUPFAM" id="SSF53756">
    <property type="entry name" value="UDP-Glycosyltransferase/glycogen phosphorylase"/>
    <property type="match status" value="1"/>
</dbReference>